<dbReference type="AlphaFoldDB" id="A0AAV3XZ14"/>
<reference evidence="1 2" key="1">
    <citation type="journal article" date="2021" name="Elife">
        <title>Chloroplast acquisition without the gene transfer in kleptoplastic sea slugs, Plakobranchus ocellatus.</title>
        <authorList>
            <person name="Maeda T."/>
            <person name="Takahashi S."/>
            <person name="Yoshida T."/>
            <person name="Shimamura S."/>
            <person name="Takaki Y."/>
            <person name="Nagai Y."/>
            <person name="Toyoda A."/>
            <person name="Suzuki Y."/>
            <person name="Arimoto A."/>
            <person name="Ishii H."/>
            <person name="Satoh N."/>
            <person name="Nishiyama T."/>
            <person name="Hasebe M."/>
            <person name="Maruyama T."/>
            <person name="Minagawa J."/>
            <person name="Obokata J."/>
            <person name="Shigenobu S."/>
        </authorList>
    </citation>
    <scope>NUCLEOTIDE SEQUENCE [LARGE SCALE GENOMIC DNA]</scope>
</reference>
<organism evidence="1 2">
    <name type="scientific">Plakobranchus ocellatus</name>
    <dbReference type="NCBI Taxonomy" id="259542"/>
    <lineage>
        <taxon>Eukaryota</taxon>
        <taxon>Metazoa</taxon>
        <taxon>Spiralia</taxon>
        <taxon>Lophotrochozoa</taxon>
        <taxon>Mollusca</taxon>
        <taxon>Gastropoda</taxon>
        <taxon>Heterobranchia</taxon>
        <taxon>Euthyneura</taxon>
        <taxon>Panpulmonata</taxon>
        <taxon>Sacoglossa</taxon>
        <taxon>Placobranchoidea</taxon>
        <taxon>Plakobranchidae</taxon>
        <taxon>Plakobranchus</taxon>
    </lineage>
</organism>
<name>A0AAV3XZ14_9GAST</name>
<dbReference type="EMBL" id="BLXT01000273">
    <property type="protein sequence ID" value="GFN75602.1"/>
    <property type="molecule type" value="Genomic_DNA"/>
</dbReference>
<evidence type="ECO:0000313" key="1">
    <source>
        <dbReference type="EMBL" id="GFN75602.1"/>
    </source>
</evidence>
<dbReference type="Proteomes" id="UP000735302">
    <property type="component" value="Unassembled WGS sequence"/>
</dbReference>
<keyword evidence="2" id="KW-1185">Reference proteome</keyword>
<sequence>MLSSRLIFYLPLLSPCPVPCRNVLLSYDVLSTHLLSASPSPSMSCALQECLGKLWCCPLSSSSVCLFLSSLLALCLAGMCWEALMLSSQLILCLPLPSPSLPCASQECLDEL</sequence>
<evidence type="ECO:0000313" key="2">
    <source>
        <dbReference type="Proteomes" id="UP000735302"/>
    </source>
</evidence>
<comment type="caution">
    <text evidence="1">The sequence shown here is derived from an EMBL/GenBank/DDBJ whole genome shotgun (WGS) entry which is preliminary data.</text>
</comment>
<accession>A0AAV3XZ14</accession>
<gene>
    <name evidence="1" type="ORF">PoB_000210800</name>
</gene>
<protein>
    <submittedName>
        <fullName evidence="1">Uncharacterized protein</fullName>
    </submittedName>
</protein>
<proteinExistence type="predicted"/>